<dbReference type="SUPFAM" id="SSF48726">
    <property type="entry name" value="Immunoglobulin"/>
    <property type="match status" value="2"/>
</dbReference>
<feature type="transmembrane region" description="Helical" evidence="1">
    <location>
        <begin position="249"/>
        <end position="270"/>
    </location>
</feature>
<keyword evidence="5" id="KW-1185">Reference proteome</keyword>
<dbReference type="InterPro" id="IPR013783">
    <property type="entry name" value="Ig-like_fold"/>
</dbReference>
<feature type="domain" description="Ig-like" evidence="3">
    <location>
        <begin position="134"/>
        <end position="229"/>
    </location>
</feature>
<dbReference type="PANTHER" id="PTHR44598">
    <property type="entry name" value="JUNCTIONAL ADHESION MOLECULE C"/>
    <property type="match status" value="1"/>
</dbReference>
<dbReference type="InterPro" id="IPR036179">
    <property type="entry name" value="Ig-like_dom_sf"/>
</dbReference>
<evidence type="ECO:0000313" key="5">
    <source>
        <dbReference type="Proteomes" id="UP000830375"/>
    </source>
</evidence>
<keyword evidence="1" id="KW-0472">Membrane</keyword>
<sequence>MASLIIMVFAVFSFFITAVTPSGDFWTLNCPSSIVAIAGQTTVISCNFKNIQEINIVAVVLKKDMEEDTTFQMYKGETSGNQRFSLKNQKMGPSLQISETMFSDEGKYLYRVVTDRGAKEVQLSISITAKYKDPITSTWPEKVTEGGPVDLYCNATDGYPAGFIHWFDGSGTNWTMNSEMIKTNKDSNSVKSVALSSKLTFKTINFAFAPFTCIVFNSKYVEDGKSTLQIQSARSGEQSDSSGSNTTNIVAGVMVIGSLIVGLLFALLLFRKKKYSEYTFDIHSKVMNREILLKMMWKMVKQFRALKLLLSRDETETISPDFPTEVSTVAI</sequence>
<reference evidence="4 5" key="1">
    <citation type="submission" date="2022-01" db="EMBL/GenBank/DDBJ databases">
        <title>A high-quality chromosome-level genome assembly of rohu carp, Labeo rohita.</title>
        <authorList>
            <person name="Arick M.A. II"/>
            <person name="Hsu C.-Y."/>
            <person name="Magbanua Z."/>
            <person name="Pechanova O."/>
            <person name="Grover C."/>
            <person name="Miller E."/>
            <person name="Thrash A."/>
            <person name="Ezzel L."/>
            <person name="Alam S."/>
            <person name="Benzie J."/>
            <person name="Hamilton M."/>
            <person name="Karsi A."/>
            <person name="Lawrence M.L."/>
            <person name="Peterson D.G."/>
        </authorList>
    </citation>
    <scope>NUCLEOTIDE SEQUENCE [LARGE SCALE GENOMIC DNA]</scope>
    <source>
        <strain evidence="5">BAU-BD-2019</strain>
        <tissue evidence="4">Blood</tissue>
    </source>
</reference>
<protein>
    <submittedName>
        <fullName evidence="4">Butyrophilin subfamily 1 member A1</fullName>
    </submittedName>
</protein>
<feature type="chain" id="PRO_5046300600" evidence="2">
    <location>
        <begin position="19"/>
        <end position="331"/>
    </location>
</feature>
<dbReference type="PROSITE" id="PS50835">
    <property type="entry name" value="IG_LIKE"/>
    <property type="match status" value="1"/>
</dbReference>
<gene>
    <name evidence="4" type="ORF">H4Q32_012034</name>
</gene>
<proteinExistence type="predicted"/>
<dbReference type="Proteomes" id="UP000830375">
    <property type="component" value="Unassembled WGS sequence"/>
</dbReference>
<dbReference type="SMART" id="SM00409">
    <property type="entry name" value="IG"/>
    <property type="match status" value="2"/>
</dbReference>
<comment type="caution">
    <text evidence="4">The sequence shown here is derived from an EMBL/GenBank/DDBJ whole genome shotgun (WGS) entry which is preliminary data.</text>
</comment>
<dbReference type="InterPro" id="IPR042974">
    <property type="entry name" value="JAM-C"/>
</dbReference>
<evidence type="ECO:0000256" key="2">
    <source>
        <dbReference type="SAM" id="SignalP"/>
    </source>
</evidence>
<dbReference type="EMBL" id="JACTAM010000006">
    <property type="protein sequence ID" value="KAI2663494.1"/>
    <property type="molecule type" value="Genomic_DNA"/>
</dbReference>
<keyword evidence="2" id="KW-0732">Signal</keyword>
<dbReference type="PANTHER" id="PTHR44598:SF3">
    <property type="entry name" value="JUNCTIONAL ADHESION MOLECULE 3B"/>
    <property type="match status" value="1"/>
</dbReference>
<evidence type="ECO:0000256" key="1">
    <source>
        <dbReference type="SAM" id="Phobius"/>
    </source>
</evidence>
<dbReference type="Gene3D" id="2.60.40.10">
    <property type="entry name" value="Immunoglobulins"/>
    <property type="match status" value="2"/>
</dbReference>
<dbReference type="InterPro" id="IPR007110">
    <property type="entry name" value="Ig-like_dom"/>
</dbReference>
<feature type="signal peptide" evidence="2">
    <location>
        <begin position="1"/>
        <end position="18"/>
    </location>
</feature>
<evidence type="ECO:0000313" key="4">
    <source>
        <dbReference type="EMBL" id="KAI2663494.1"/>
    </source>
</evidence>
<keyword evidence="1" id="KW-0812">Transmembrane</keyword>
<dbReference type="InterPro" id="IPR003599">
    <property type="entry name" value="Ig_sub"/>
</dbReference>
<evidence type="ECO:0000259" key="3">
    <source>
        <dbReference type="PROSITE" id="PS50835"/>
    </source>
</evidence>
<name>A0ABQ8ML27_LABRO</name>
<keyword evidence="1" id="KW-1133">Transmembrane helix</keyword>
<organism evidence="4 5">
    <name type="scientific">Labeo rohita</name>
    <name type="common">Indian major carp</name>
    <name type="synonym">Cyprinus rohita</name>
    <dbReference type="NCBI Taxonomy" id="84645"/>
    <lineage>
        <taxon>Eukaryota</taxon>
        <taxon>Metazoa</taxon>
        <taxon>Chordata</taxon>
        <taxon>Craniata</taxon>
        <taxon>Vertebrata</taxon>
        <taxon>Euteleostomi</taxon>
        <taxon>Actinopterygii</taxon>
        <taxon>Neopterygii</taxon>
        <taxon>Teleostei</taxon>
        <taxon>Ostariophysi</taxon>
        <taxon>Cypriniformes</taxon>
        <taxon>Cyprinidae</taxon>
        <taxon>Labeoninae</taxon>
        <taxon>Labeonini</taxon>
        <taxon>Labeo</taxon>
    </lineage>
</organism>
<accession>A0ABQ8ML27</accession>